<evidence type="ECO:0000256" key="1">
    <source>
        <dbReference type="RuleBase" id="RU003494"/>
    </source>
</evidence>
<feature type="domain" description="GST C-terminal" evidence="3">
    <location>
        <begin position="89"/>
        <end position="210"/>
    </location>
</feature>
<evidence type="ECO:0000259" key="3">
    <source>
        <dbReference type="PROSITE" id="PS50405"/>
    </source>
</evidence>
<dbReference type="SFLD" id="SFLDG00358">
    <property type="entry name" value="Main_(cytGST)"/>
    <property type="match status" value="1"/>
</dbReference>
<dbReference type="Gene3D" id="1.20.1050.10">
    <property type="match status" value="1"/>
</dbReference>
<dbReference type="Pfam" id="PF00043">
    <property type="entry name" value="GST_C"/>
    <property type="match status" value="1"/>
</dbReference>
<dbReference type="SFLD" id="SFLDS00019">
    <property type="entry name" value="Glutathione_Transferase_(cytos"/>
    <property type="match status" value="1"/>
</dbReference>
<dbReference type="CDD" id="cd03046">
    <property type="entry name" value="GST_N_GTT1_like"/>
    <property type="match status" value="1"/>
</dbReference>
<dbReference type="SFLD" id="SFLDG01150">
    <property type="entry name" value="Main.1:_Beta-like"/>
    <property type="match status" value="1"/>
</dbReference>
<dbReference type="Gene3D" id="3.40.30.10">
    <property type="entry name" value="Glutaredoxin"/>
    <property type="match status" value="1"/>
</dbReference>
<comment type="similarity">
    <text evidence="1">Belongs to the GST superfamily.</text>
</comment>
<accession>A0ABW0QJV3</accession>
<dbReference type="PROSITE" id="PS50404">
    <property type="entry name" value="GST_NTER"/>
    <property type="match status" value="1"/>
</dbReference>
<dbReference type="InterPro" id="IPR010987">
    <property type="entry name" value="Glutathione-S-Trfase_C-like"/>
</dbReference>
<dbReference type="InterPro" id="IPR036249">
    <property type="entry name" value="Thioredoxin-like_sf"/>
</dbReference>
<gene>
    <name evidence="4" type="ORF">ACFPP7_23720</name>
</gene>
<dbReference type="SUPFAM" id="SSF47616">
    <property type="entry name" value="GST C-terminal domain-like"/>
    <property type="match status" value="1"/>
</dbReference>
<evidence type="ECO:0000313" key="4">
    <source>
        <dbReference type="EMBL" id="MFC5523892.1"/>
    </source>
</evidence>
<dbReference type="InterPro" id="IPR040079">
    <property type="entry name" value="Glutathione_S-Trfase"/>
</dbReference>
<protein>
    <submittedName>
        <fullName evidence="4">Glutathione S-transferase family protein</fullName>
    </submittedName>
</protein>
<dbReference type="SUPFAM" id="SSF52833">
    <property type="entry name" value="Thioredoxin-like"/>
    <property type="match status" value="1"/>
</dbReference>
<evidence type="ECO:0000313" key="5">
    <source>
        <dbReference type="Proteomes" id="UP001596084"/>
    </source>
</evidence>
<dbReference type="InterPro" id="IPR004045">
    <property type="entry name" value="Glutathione_S-Trfase_N"/>
</dbReference>
<reference evidence="5" key="1">
    <citation type="journal article" date="2019" name="Int. J. Syst. Evol. Microbiol.">
        <title>The Global Catalogue of Microorganisms (GCM) 10K type strain sequencing project: providing services to taxonomists for standard genome sequencing and annotation.</title>
        <authorList>
            <consortium name="The Broad Institute Genomics Platform"/>
            <consortium name="The Broad Institute Genome Sequencing Center for Infectious Disease"/>
            <person name="Wu L."/>
            <person name="Ma J."/>
        </authorList>
    </citation>
    <scope>NUCLEOTIDE SEQUENCE [LARGE SCALE GENOMIC DNA]</scope>
    <source>
        <strain evidence="5">CGMCC 4.7277</strain>
    </source>
</reference>
<evidence type="ECO:0000259" key="2">
    <source>
        <dbReference type="PROSITE" id="PS50404"/>
    </source>
</evidence>
<dbReference type="Pfam" id="PF02798">
    <property type="entry name" value="GST_N"/>
    <property type="match status" value="1"/>
</dbReference>
<dbReference type="InterPro" id="IPR004046">
    <property type="entry name" value="GST_C"/>
</dbReference>
<sequence length="210" mass="23329">MTLKIYGTAASRAARPLWVAEELGLAYEHIPLPYLGGATRTPAFLAINPNGRIPALDDEGVIVWESMACALYLADRFKPAGVPSLAAENHAEQAEILRWSFWVVSECEKDALAILMHRELMPAERRKPQLAEEAERRLLAPLRVLEQHLQTRDWLAGTRFTVADICVASVLAWAQAATGLMAQCPGVDAWLRRCLDRPAFQTVRLMVKSA</sequence>
<dbReference type="PANTHER" id="PTHR44051">
    <property type="entry name" value="GLUTATHIONE S-TRANSFERASE-RELATED"/>
    <property type="match status" value="1"/>
</dbReference>
<dbReference type="RefSeq" id="WP_068832288.1">
    <property type="nucleotide sequence ID" value="NZ_JBHSMX010000066.1"/>
</dbReference>
<dbReference type="Proteomes" id="UP001596084">
    <property type="component" value="Unassembled WGS sequence"/>
</dbReference>
<dbReference type="CDD" id="cd03207">
    <property type="entry name" value="GST_C_8"/>
    <property type="match status" value="1"/>
</dbReference>
<dbReference type="PANTHER" id="PTHR44051:SF8">
    <property type="entry name" value="GLUTATHIONE S-TRANSFERASE GSTA"/>
    <property type="match status" value="1"/>
</dbReference>
<organism evidence="4 5">
    <name type="scientific">Polaromonas jejuensis</name>
    <dbReference type="NCBI Taxonomy" id="457502"/>
    <lineage>
        <taxon>Bacteria</taxon>
        <taxon>Pseudomonadati</taxon>
        <taxon>Pseudomonadota</taxon>
        <taxon>Betaproteobacteria</taxon>
        <taxon>Burkholderiales</taxon>
        <taxon>Comamonadaceae</taxon>
        <taxon>Polaromonas</taxon>
    </lineage>
</organism>
<dbReference type="InterPro" id="IPR036282">
    <property type="entry name" value="Glutathione-S-Trfase_C_sf"/>
</dbReference>
<proteinExistence type="inferred from homology"/>
<name>A0ABW0QJV3_9BURK</name>
<feature type="domain" description="GST N-terminal" evidence="2">
    <location>
        <begin position="1"/>
        <end position="81"/>
    </location>
</feature>
<keyword evidence="5" id="KW-1185">Reference proteome</keyword>
<dbReference type="EMBL" id="JBHSMX010000066">
    <property type="protein sequence ID" value="MFC5523892.1"/>
    <property type="molecule type" value="Genomic_DNA"/>
</dbReference>
<comment type="caution">
    <text evidence="4">The sequence shown here is derived from an EMBL/GenBank/DDBJ whole genome shotgun (WGS) entry which is preliminary data.</text>
</comment>
<dbReference type="PROSITE" id="PS50405">
    <property type="entry name" value="GST_CTER"/>
    <property type="match status" value="1"/>
</dbReference>